<gene>
    <name evidence="5 7" type="primary">ubiG</name>
    <name evidence="7" type="ORF">E2A64_14100</name>
</gene>
<name>A0A4R5PJ47_9HYPH</name>
<dbReference type="OrthoDB" id="9801538at2"/>
<evidence type="ECO:0000256" key="5">
    <source>
        <dbReference type="HAMAP-Rule" id="MF_00472"/>
    </source>
</evidence>
<proteinExistence type="inferred from homology"/>
<evidence type="ECO:0000256" key="2">
    <source>
        <dbReference type="ARBA" id="ARBA00022679"/>
    </source>
</evidence>
<feature type="binding site" evidence="5">
    <location>
        <position position="93"/>
    </location>
    <ligand>
        <name>S-adenosyl-L-methionine</name>
        <dbReference type="ChEBI" id="CHEBI:59789"/>
    </ligand>
</feature>
<evidence type="ECO:0000256" key="4">
    <source>
        <dbReference type="ARBA" id="ARBA00022691"/>
    </source>
</evidence>
<evidence type="ECO:0000313" key="7">
    <source>
        <dbReference type="EMBL" id="TDH34870.1"/>
    </source>
</evidence>
<dbReference type="GO" id="GO:0102208">
    <property type="term" value="F:2-polyprenyl-6-hydroxyphenol methylase activity"/>
    <property type="evidence" value="ECO:0007669"/>
    <property type="project" value="UniProtKB-EC"/>
</dbReference>
<dbReference type="InterPro" id="IPR010233">
    <property type="entry name" value="UbiG_MeTrfase"/>
</dbReference>
<dbReference type="Pfam" id="PF08241">
    <property type="entry name" value="Methyltransf_11"/>
    <property type="match status" value="1"/>
</dbReference>
<dbReference type="EC" id="2.1.1.64" evidence="5"/>
<dbReference type="GO" id="GO:0032259">
    <property type="term" value="P:methylation"/>
    <property type="evidence" value="ECO:0007669"/>
    <property type="project" value="UniProtKB-KW"/>
</dbReference>
<evidence type="ECO:0000259" key="6">
    <source>
        <dbReference type="Pfam" id="PF08241"/>
    </source>
</evidence>
<comment type="catalytic activity">
    <reaction evidence="5">
        <text>a 3-(all-trans-polyprenyl)benzene-1,2-diol + S-adenosyl-L-methionine = a 2-methoxy-6-(all-trans-polyprenyl)phenol + S-adenosyl-L-homocysteine + H(+)</text>
        <dbReference type="Rhea" id="RHEA:31411"/>
        <dbReference type="Rhea" id="RHEA-COMP:9550"/>
        <dbReference type="Rhea" id="RHEA-COMP:9551"/>
        <dbReference type="ChEBI" id="CHEBI:15378"/>
        <dbReference type="ChEBI" id="CHEBI:57856"/>
        <dbReference type="ChEBI" id="CHEBI:59789"/>
        <dbReference type="ChEBI" id="CHEBI:62729"/>
        <dbReference type="ChEBI" id="CHEBI:62731"/>
        <dbReference type="EC" id="2.1.1.222"/>
    </reaction>
</comment>
<keyword evidence="1 5" id="KW-0489">Methyltransferase</keyword>
<keyword evidence="4 5" id="KW-0949">S-adenosyl-L-methionine</keyword>
<dbReference type="UniPathway" id="UPA00232"/>
<dbReference type="AlphaFoldDB" id="A0A4R5PJ47"/>
<dbReference type="RefSeq" id="WP_133285155.1">
    <property type="nucleotide sequence ID" value="NZ_SMSI01000003.1"/>
</dbReference>
<comment type="caution">
    <text evidence="7">The sequence shown here is derived from an EMBL/GenBank/DDBJ whole genome shotgun (WGS) entry which is preliminary data.</text>
</comment>
<feature type="binding site" evidence="5">
    <location>
        <position position="41"/>
    </location>
    <ligand>
        <name>S-adenosyl-L-methionine</name>
        <dbReference type="ChEBI" id="CHEBI:59789"/>
    </ligand>
</feature>
<accession>A0A4R5PJ47</accession>
<comment type="function">
    <text evidence="5">O-methyltransferase that catalyzes the 2 O-methylation steps in the ubiquinone biosynthetic pathway.</text>
</comment>
<dbReference type="GO" id="GO:0010420">
    <property type="term" value="F:polyprenyldihydroxybenzoate methyltransferase activity"/>
    <property type="evidence" value="ECO:0007669"/>
    <property type="project" value="InterPro"/>
</dbReference>
<dbReference type="HAMAP" id="MF_00472">
    <property type="entry name" value="UbiG"/>
    <property type="match status" value="1"/>
</dbReference>
<dbReference type="EC" id="2.1.1.222" evidence="5"/>
<comment type="pathway">
    <text evidence="5">Cofactor biosynthesis; ubiquinone biosynthesis.</text>
</comment>
<feature type="domain" description="Methyltransferase type 11" evidence="6">
    <location>
        <begin position="69"/>
        <end position="163"/>
    </location>
</feature>
<protein>
    <recommendedName>
        <fullName evidence="5">Ubiquinone biosynthesis O-methyltransferase</fullName>
    </recommendedName>
    <alternativeName>
        <fullName evidence="5">2-polyprenyl-6-hydroxyphenol methylase</fullName>
        <ecNumber evidence="5">2.1.1.222</ecNumber>
    </alternativeName>
    <alternativeName>
        <fullName evidence="5">3-demethylubiquinone 3-O-methyltransferase</fullName>
        <ecNumber evidence="5">2.1.1.64</ecNumber>
    </alternativeName>
</protein>
<keyword evidence="8" id="KW-1185">Reference proteome</keyword>
<keyword evidence="2 5" id="KW-0808">Transferase</keyword>
<dbReference type="NCBIfam" id="TIGR01983">
    <property type="entry name" value="UbiG"/>
    <property type="match status" value="1"/>
</dbReference>
<dbReference type="CDD" id="cd02440">
    <property type="entry name" value="AdoMet_MTases"/>
    <property type="match status" value="1"/>
</dbReference>
<organism evidence="7 8">
    <name type="scientific">Pseudohoeflea suaedae</name>
    <dbReference type="NCBI Taxonomy" id="877384"/>
    <lineage>
        <taxon>Bacteria</taxon>
        <taxon>Pseudomonadati</taxon>
        <taxon>Pseudomonadota</taxon>
        <taxon>Alphaproteobacteria</taxon>
        <taxon>Hyphomicrobiales</taxon>
        <taxon>Rhizobiaceae</taxon>
        <taxon>Pseudohoeflea</taxon>
    </lineage>
</organism>
<dbReference type="PANTHER" id="PTHR43464:SF19">
    <property type="entry name" value="UBIQUINONE BIOSYNTHESIS O-METHYLTRANSFERASE, MITOCHONDRIAL"/>
    <property type="match status" value="1"/>
</dbReference>
<evidence type="ECO:0000313" key="8">
    <source>
        <dbReference type="Proteomes" id="UP000295131"/>
    </source>
</evidence>
<comment type="similarity">
    <text evidence="5">Belongs to the methyltransferase superfamily. UbiG/COQ3 family.</text>
</comment>
<dbReference type="EMBL" id="SMSI01000003">
    <property type="protein sequence ID" value="TDH34870.1"/>
    <property type="molecule type" value="Genomic_DNA"/>
</dbReference>
<comment type="catalytic activity">
    <reaction evidence="5">
        <text>a 3-demethylubiquinol + S-adenosyl-L-methionine = a ubiquinol + S-adenosyl-L-homocysteine + H(+)</text>
        <dbReference type="Rhea" id="RHEA:44380"/>
        <dbReference type="Rhea" id="RHEA-COMP:9566"/>
        <dbReference type="Rhea" id="RHEA-COMP:10914"/>
        <dbReference type="ChEBI" id="CHEBI:15378"/>
        <dbReference type="ChEBI" id="CHEBI:17976"/>
        <dbReference type="ChEBI" id="CHEBI:57856"/>
        <dbReference type="ChEBI" id="CHEBI:59789"/>
        <dbReference type="ChEBI" id="CHEBI:84422"/>
        <dbReference type="EC" id="2.1.1.64"/>
    </reaction>
</comment>
<dbReference type="Gene3D" id="3.40.50.150">
    <property type="entry name" value="Vaccinia Virus protein VP39"/>
    <property type="match status" value="1"/>
</dbReference>
<dbReference type="InterPro" id="IPR013216">
    <property type="entry name" value="Methyltransf_11"/>
</dbReference>
<reference evidence="7 8" key="1">
    <citation type="journal article" date="2013" name="Int. J. Syst. Evol. Microbiol.">
        <title>Hoeflea suaedae sp. nov., an endophytic bacterium isolated from the root of the halophyte Suaeda maritima.</title>
        <authorList>
            <person name="Chung E.J."/>
            <person name="Park J.A."/>
            <person name="Pramanik P."/>
            <person name="Bibi F."/>
            <person name="Jeon C.O."/>
            <person name="Chung Y.R."/>
        </authorList>
    </citation>
    <scope>NUCLEOTIDE SEQUENCE [LARGE SCALE GENOMIC DNA]</scope>
    <source>
        <strain evidence="7 8">YC6898</strain>
    </source>
</reference>
<dbReference type="PANTHER" id="PTHR43464">
    <property type="entry name" value="METHYLTRANSFERASE"/>
    <property type="match status" value="1"/>
</dbReference>
<feature type="binding site" evidence="5">
    <location>
        <position position="136"/>
    </location>
    <ligand>
        <name>S-adenosyl-L-methionine</name>
        <dbReference type="ChEBI" id="CHEBI:59789"/>
    </ligand>
</feature>
<feature type="binding site" evidence="5">
    <location>
        <position position="72"/>
    </location>
    <ligand>
        <name>S-adenosyl-L-methionine</name>
        <dbReference type="ChEBI" id="CHEBI:59789"/>
    </ligand>
</feature>
<dbReference type="Proteomes" id="UP000295131">
    <property type="component" value="Unassembled WGS sequence"/>
</dbReference>
<evidence type="ECO:0000256" key="3">
    <source>
        <dbReference type="ARBA" id="ARBA00022688"/>
    </source>
</evidence>
<dbReference type="GO" id="GO:0061542">
    <property type="term" value="F:3-demethylubiquinol 3-O-methyltransferase activity"/>
    <property type="evidence" value="ECO:0007669"/>
    <property type="project" value="UniProtKB-UniRule"/>
</dbReference>
<keyword evidence="3 5" id="KW-0831">Ubiquinone biosynthesis</keyword>
<evidence type="ECO:0000256" key="1">
    <source>
        <dbReference type="ARBA" id="ARBA00022603"/>
    </source>
</evidence>
<dbReference type="InterPro" id="IPR029063">
    <property type="entry name" value="SAM-dependent_MTases_sf"/>
</dbReference>
<dbReference type="SUPFAM" id="SSF53335">
    <property type="entry name" value="S-adenosyl-L-methionine-dependent methyltransferases"/>
    <property type="match status" value="1"/>
</dbReference>
<sequence length="248" mass="27200">MSEAPRTTIDAGEVDRFSRMAQEWWDPTGKFRPLHKFNPVRLTYIRDKVIEHSGGDSRSLRPFEGLRVLDIGCGGGLLSEPIARMGAEVVGADASETNIEVARIHAGQSGAQVDYRATTAEALADAGEQFDVVLNMEVVEHVADVELFLSSCAKMVKPGGLMFVATINRTPKAMALAIVGAEYVLRWLPRGTHQYDKLVRPEEIEGPLSAAGMGIIDRNGVTYSPLSDRWKLSRDMDVNYMLLAARPA</sequence>